<sequence>MTDFCPISLCNVVYKIVSKDLANMLRVVLGKVIPETESTFVPGRLISDNAIIGLECLHALRTKKRKKGSLALKLDMSKAYDCVEWDFLSKVMLRLGFSERWVERVMGCVRTVSFSFLVNGLIDATVNRKEITGFRCGRSGSEISHLFFTDDSLFFSGASMLECVLIRRILDVYSRASGKLVNFDKFMLKVGIGWVSHCALPVSTSGSLNSGTCWKTLWGCHFPSKKKIFLWKAVRDWILTQDMDQVVPWSEEFLAEFHEENSKTTKLDGRARPARIC</sequence>
<gene>
    <name evidence="2" type="ORF">Dsin_002493</name>
</gene>
<dbReference type="PANTHER" id="PTHR46890">
    <property type="entry name" value="NON-LTR RETROLELEMENT REVERSE TRANSCRIPTASE-LIKE PROTEIN-RELATED"/>
    <property type="match status" value="1"/>
</dbReference>
<reference evidence="2" key="1">
    <citation type="journal article" date="2023" name="Plant J.">
        <title>Genome sequences and population genomics provide insights into the demographic history, inbreeding, and mutation load of two 'living fossil' tree species of Dipteronia.</title>
        <authorList>
            <person name="Feng Y."/>
            <person name="Comes H.P."/>
            <person name="Chen J."/>
            <person name="Zhu S."/>
            <person name="Lu R."/>
            <person name="Zhang X."/>
            <person name="Li P."/>
            <person name="Qiu J."/>
            <person name="Olsen K.M."/>
            <person name="Qiu Y."/>
        </authorList>
    </citation>
    <scope>NUCLEOTIDE SEQUENCE</scope>
    <source>
        <strain evidence="2">NBL</strain>
    </source>
</reference>
<dbReference type="InterPro" id="IPR000477">
    <property type="entry name" value="RT_dom"/>
</dbReference>
<dbReference type="PANTHER" id="PTHR46890:SF48">
    <property type="entry name" value="RNA-DIRECTED DNA POLYMERASE"/>
    <property type="match status" value="1"/>
</dbReference>
<protein>
    <recommendedName>
        <fullName evidence="1">Reverse transcriptase domain-containing protein</fullName>
    </recommendedName>
</protein>
<accession>A0AAE0B675</accession>
<organism evidence="2 3">
    <name type="scientific">Dipteronia sinensis</name>
    <dbReference type="NCBI Taxonomy" id="43782"/>
    <lineage>
        <taxon>Eukaryota</taxon>
        <taxon>Viridiplantae</taxon>
        <taxon>Streptophyta</taxon>
        <taxon>Embryophyta</taxon>
        <taxon>Tracheophyta</taxon>
        <taxon>Spermatophyta</taxon>
        <taxon>Magnoliopsida</taxon>
        <taxon>eudicotyledons</taxon>
        <taxon>Gunneridae</taxon>
        <taxon>Pentapetalae</taxon>
        <taxon>rosids</taxon>
        <taxon>malvids</taxon>
        <taxon>Sapindales</taxon>
        <taxon>Sapindaceae</taxon>
        <taxon>Hippocastanoideae</taxon>
        <taxon>Acereae</taxon>
        <taxon>Dipteronia</taxon>
    </lineage>
</organism>
<feature type="domain" description="Reverse transcriptase" evidence="1">
    <location>
        <begin position="6"/>
        <end position="121"/>
    </location>
</feature>
<evidence type="ECO:0000259" key="1">
    <source>
        <dbReference type="Pfam" id="PF00078"/>
    </source>
</evidence>
<evidence type="ECO:0000313" key="3">
    <source>
        <dbReference type="Proteomes" id="UP001281410"/>
    </source>
</evidence>
<dbReference type="EMBL" id="JANJYJ010000001">
    <property type="protein sequence ID" value="KAK3230612.1"/>
    <property type="molecule type" value="Genomic_DNA"/>
</dbReference>
<evidence type="ECO:0000313" key="2">
    <source>
        <dbReference type="EMBL" id="KAK3230612.1"/>
    </source>
</evidence>
<name>A0AAE0B675_9ROSI</name>
<proteinExistence type="predicted"/>
<comment type="caution">
    <text evidence="2">The sequence shown here is derived from an EMBL/GenBank/DDBJ whole genome shotgun (WGS) entry which is preliminary data.</text>
</comment>
<dbReference type="Proteomes" id="UP001281410">
    <property type="component" value="Unassembled WGS sequence"/>
</dbReference>
<keyword evidence="3" id="KW-1185">Reference proteome</keyword>
<dbReference type="AlphaFoldDB" id="A0AAE0B675"/>
<dbReference type="InterPro" id="IPR052343">
    <property type="entry name" value="Retrotransposon-Effector_Assoc"/>
</dbReference>
<dbReference type="Pfam" id="PF00078">
    <property type="entry name" value="RVT_1"/>
    <property type="match status" value="1"/>
</dbReference>